<dbReference type="Pfam" id="PF06750">
    <property type="entry name" value="A24_N_bact"/>
    <property type="match status" value="1"/>
</dbReference>
<dbReference type="InterPro" id="IPR000045">
    <property type="entry name" value="Prepilin_IV_endopep_pep"/>
</dbReference>
<keyword evidence="4 7" id="KW-0812">Transmembrane</keyword>
<evidence type="ECO:0000256" key="6">
    <source>
        <dbReference type="ARBA" id="ARBA00023136"/>
    </source>
</evidence>
<protein>
    <submittedName>
        <fullName evidence="10">Prepilin peptidase</fullName>
    </submittedName>
</protein>
<evidence type="ECO:0000256" key="4">
    <source>
        <dbReference type="ARBA" id="ARBA00022692"/>
    </source>
</evidence>
<evidence type="ECO:0000256" key="1">
    <source>
        <dbReference type="ARBA" id="ARBA00004651"/>
    </source>
</evidence>
<comment type="similarity">
    <text evidence="2">Belongs to the peptidase A24 family.</text>
</comment>
<feature type="transmembrane region" description="Helical" evidence="7">
    <location>
        <begin position="224"/>
        <end position="246"/>
    </location>
</feature>
<evidence type="ECO:0000313" key="11">
    <source>
        <dbReference type="Proteomes" id="UP001228376"/>
    </source>
</evidence>
<dbReference type="Gene3D" id="1.20.120.1220">
    <property type="match status" value="1"/>
</dbReference>
<evidence type="ECO:0000256" key="2">
    <source>
        <dbReference type="ARBA" id="ARBA00005801"/>
    </source>
</evidence>
<dbReference type="RefSeq" id="WP_306065260.1">
    <property type="nucleotide sequence ID" value="NZ_JAROCA020000001.1"/>
</dbReference>
<keyword evidence="6 7" id="KW-0472">Membrane</keyword>
<gene>
    <name evidence="10" type="ORF">P5G51_007960</name>
</gene>
<feature type="transmembrane region" description="Helical" evidence="7">
    <location>
        <begin position="6"/>
        <end position="29"/>
    </location>
</feature>
<evidence type="ECO:0000259" key="9">
    <source>
        <dbReference type="Pfam" id="PF06750"/>
    </source>
</evidence>
<dbReference type="EMBL" id="JAROCA020000001">
    <property type="protein sequence ID" value="MDY0405339.1"/>
    <property type="molecule type" value="Genomic_DNA"/>
</dbReference>
<feature type="domain" description="Prepilin peptidase A24 N-terminal" evidence="9">
    <location>
        <begin position="11"/>
        <end position="92"/>
    </location>
</feature>
<feature type="transmembrane region" description="Helical" evidence="7">
    <location>
        <begin position="192"/>
        <end position="212"/>
    </location>
</feature>
<dbReference type="InterPro" id="IPR010627">
    <property type="entry name" value="Prepilin_pept_A24_N"/>
</dbReference>
<keyword evidence="11" id="KW-1185">Reference proteome</keyword>
<feature type="transmembrane region" description="Helical" evidence="7">
    <location>
        <begin position="76"/>
        <end position="94"/>
    </location>
</feature>
<sequence>MSLYLSITVFLFGLVFGSFFNVVGLRLPIGEPFANERSKCPACHKQLSWFELIPLISYAALRGKCRHCSIAISWKYPVMEAITGLLFLFSFLVAKDVLHFILSVLLVSLLTIVLVSDLAYMIIPDQVLLVFSILFLCVHVIQSGEIPVDALFGGAAGIMIIAFIIFISKGGIGAGDMKLFGAVGIVLGAKKVILAFMLSCMIGGIIGSVLLLLKVVKPATPIPFVPFIIVGVLITYFFGDASITWYNKWFS</sequence>
<name>A0ABU5CG97_9BACI</name>
<evidence type="ECO:0000256" key="3">
    <source>
        <dbReference type="ARBA" id="ARBA00022475"/>
    </source>
</evidence>
<feature type="transmembrane region" description="Helical" evidence="7">
    <location>
        <begin position="127"/>
        <end position="144"/>
    </location>
</feature>
<comment type="subcellular location">
    <subcellularLocation>
        <location evidence="1">Cell membrane</location>
        <topology evidence="1">Multi-pass membrane protein</topology>
    </subcellularLocation>
</comment>
<proteinExistence type="inferred from homology"/>
<evidence type="ECO:0000256" key="5">
    <source>
        <dbReference type="ARBA" id="ARBA00022989"/>
    </source>
</evidence>
<dbReference type="PANTHER" id="PTHR30487">
    <property type="entry name" value="TYPE 4 PREPILIN-LIKE PROTEINS LEADER PEPTIDE-PROCESSING ENZYME"/>
    <property type="match status" value="1"/>
</dbReference>
<evidence type="ECO:0000313" key="10">
    <source>
        <dbReference type="EMBL" id="MDY0405339.1"/>
    </source>
</evidence>
<accession>A0ABU5CG97</accession>
<reference evidence="10 11" key="1">
    <citation type="submission" date="2023-10" db="EMBL/GenBank/DDBJ databases">
        <title>179-bfca-hs.</title>
        <authorList>
            <person name="Miliotis G."/>
            <person name="Sengupta P."/>
            <person name="Hameed A."/>
            <person name="Chuvochina M."/>
            <person name="Mcdonagh F."/>
            <person name="Simpson A.C."/>
            <person name="Singh N.K."/>
            <person name="Rekha P.D."/>
            <person name="Raman K."/>
            <person name="Hugenholtz P."/>
            <person name="Venkateswaran K."/>
        </authorList>
    </citation>
    <scope>NUCLEOTIDE SEQUENCE [LARGE SCALE GENOMIC DNA]</scope>
    <source>
        <strain evidence="10 11">179-BFC-A-HS</strain>
    </source>
</reference>
<evidence type="ECO:0000256" key="7">
    <source>
        <dbReference type="SAM" id="Phobius"/>
    </source>
</evidence>
<keyword evidence="3" id="KW-1003">Cell membrane</keyword>
<keyword evidence="5 7" id="KW-1133">Transmembrane helix</keyword>
<comment type="caution">
    <text evidence="10">The sequence shown here is derived from an EMBL/GenBank/DDBJ whole genome shotgun (WGS) entry which is preliminary data.</text>
</comment>
<feature type="transmembrane region" description="Helical" evidence="7">
    <location>
        <begin position="150"/>
        <end position="172"/>
    </location>
</feature>
<feature type="domain" description="Prepilin type IV endopeptidase peptidase" evidence="8">
    <location>
        <begin position="105"/>
        <end position="207"/>
    </location>
</feature>
<dbReference type="Proteomes" id="UP001228376">
    <property type="component" value="Unassembled WGS sequence"/>
</dbReference>
<dbReference type="Pfam" id="PF01478">
    <property type="entry name" value="Peptidase_A24"/>
    <property type="match status" value="1"/>
</dbReference>
<feature type="transmembrane region" description="Helical" evidence="7">
    <location>
        <begin position="100"/>
        <end position="120"/>
    </location>
</feature>
<dbReference type="PANTHER" id="PTHR30487:SF0">
    <property type="entry name" value="PREPILIN LEADER PEPTIDASE_N-METHYLTRANSFERASE-RELATED"/>
    <property type="match status" value="1"/>
</dbReference>
<dbReference type="InterPro" id="IPR050882">
    <property type="entry name" value="Prepilin_peptidase/N-MTase"/>
</dbReference>
<evidence type="ECO:0000259" key="8">
    <source>
        <dbReference type="Pfam" id="PF01478"/>
    </source>
</evidence>
<organism evidence="10 11">
    <name type="scientific">Tigheibacillus jepli</name>
    <dbReference type="NCBI Taxonomy" id="3035914"/>
    <lineage>
        <taxon>Bacteria</taxon>
        <taxon>Bacillati</taxon>
        <taxon>Bacillota</taxon>
        <taxon>Bacilli</taxon>
        <taxon>Bacillales</taxon>
        <taxon>Bacillaceae</taxon>
        <taxon>Tigheibacillus</taxon>
    </lineage>
</organism>